<dbReference type="InterPro" id="IPR028942">
    <property type="entry name" value="WHIM1_dom"/>
</dbReference>
<dbReference type="OMA" id="DGESQMQ"/>
<evidence type="ECO:0000256" key="2">
    <source>
        <dbReference type="ARBA" id="ARBA00023242"/>
    </source>
</evidence>
<dbReference type="InterPro" id="IPR018501">
    <property type="entry name" value="DDT_dom"/>
</dbReference>
<gene>
    <name evidence="7" type="ORF">HannXRQ_Chr04g0103921</name>
    <name evidence="6" type="ORF">HanXRQr2_Chr04g0156431</name>
</gene>
<protein>
    <submittedName>
        <fullName evidence="7">Putative DDT domain-containing protein</fullName>
    </submittedName>
    <submittedName>
        <fullName evidence="6">Transcription factor &amp; chromatin remodeling DDT family</fullName>
    </submittedName>
</protein>
<feature type="compositionally biased region" description="Basic and acidic residues" evidence="3">
    <location>
        <begin position="593"/>
        <end position="602"/>
    </location>
</feature>
<feature type="compositionally biased region" description="Acidic residues" evidence="3">
    <location>
        <begin position="524"/>
        <end position="555"/>
    </location>
</feature>
<dbReference type="EMBL" id="MNCJ02000319">
    <property type="protein sequence ID" value="KAF5809377.1"/>
    <property type="molecule type" value="Genomic_DNA"/>
</dbReference>
<dbReference type="InterPro" id="IPR028938">
    <property type="entry name" value="Rsf1-like"/>
</dbReference>
<dbReference type="OrthoDB" id="303107at2759"/>
<dbReference type="EMBL" id="CM007893">
    <property type="protein sequence ID" value="OTG27794.1"/>
    <property type="molecule type" value="Genomic_DNA"/>
</dbReference>
<feature type="domain" description="DDT" evidence="4">
    <location>
        <begin position="121"/>
        <end position="168"/>
    </location>
</feature>
<feature type="compositionally biased region" description="Basic residues" evidence="3">
    <location>
        <begin position="65"/>
        <end position="74"/>
    </location>
</feature>
<dbReference type="STRING" id="4232.A0A251UXF6"/>
<dbReference type="FunCoup" id="A0A251UXF6">
    <property type="interactions" value="3529"/>
</dbReference>
<feature type="region of interest" description="Disordered" evidence="3">
    <location>
        <begin position="1"/>
        <end position="46"/>
    </location>
</feature>
<dbReference type="AlphaFoldDB" id="A0A251UXF6"/>
<evidence type="ECO:0000259" key="4">
    <source>
        <dbReference type="Pfam" id="PF02791"/>
    </source>
</evidence>
<feature type="compositionally biased region" description="Basic and acidic residues" evidence="3">
    <location>
        <begin position="459"/>
        <end position="468"/>
    </location>
</feature>
<feature type="compositionally biased region" description="Acidic residues" evidence="3">
    <location>
        <begin position="496"/>
        <end position="508"/>
    </location>
</feature>
<feature type="compositionally biased region" description="Basic and acidic residues" evidence="3">
    <location>
        <begin position="670"/>
        <end position="679"/>
    </location>
</feature>
<evidence type="ECO:0000256" key="3">
    <source>
        <dbReference type="SAM" id="MobiDB-lite"/>
    </source>
</evidence>
<feature type="compositionally biased region" description="Basic and acidic residues" evidence="3">
    <location>
        <begin position="689"/>
        <end position="707"/>
    </location>
</feature>
<dbReference type="GO" id="GO:0006355">
    <property type="term" value="P:regulation of DNA-templated transcription"/>
    <property type="evidence" value="ECO:0007669"/>
    <property type="project" value="InterPro"/>
</dbReference>
<comment type="subcellular location">
    <subcellularLocation>
        <location evidence="1">Nucleus</location>
    </subcellularLocation>
</comment>
<feature type="region of interest" description="Disordered" evidence="3">
    <location>
        <begin position="423"/>
        <end position="733"/>
    </location>
</feature>
<reference evidence="7" key="2">
    <citation type="submission" date="2017-02" db="EMBL/GenBank/DDBJ databases">
        <title>Sunflower complete genome.</title>
        <authorList>
            <person name="Langlade N."/>
            <person name="Munos S."/>
        </authorList>
    </citation>
    <scope>NUCLEOTIDE SEQUENCE [LARGE SCALE GENOMIC DNA]</scope>
    <source>
        <tissue evidence="7">Leaves</tissue>
    </source>
</reference>
<accession>A0A251UXF6</accession>
<dbReference type="Gramene" id="mRNA:HanXRQr2_Chr04g0156431">
    <property type="protein sequence ID" value="mRNA:HanXRQr2_Chr04g0156431"/>
    <property type="gene ID" value="HanXRQr2_Chr04g0156431"/>
</dbReference>
<dbReference type="PANTHER" id="PTHR14296:SF3">
    <property type="entry name" value="DIKAR, ISOFORM F"/>
    <property type="match status" value="1"/>
</dbReference>
<feature type="domain" description="WHIM1" evidence="5">
    <location>
        <begin position="212"/>
        <end position="243"/>
    </location>
</feature>
<reference evidence="6 8" key="1">
    <citation type="journal article" date="2017" name="Nature">
        <title>The sunflower genome provides insights into oil metabolism, flowering and Asterid evolution.</title>
        <authorList>
            <person name="Badouin H."/>
            <person name="Gouzy J."/>
            <person name="Grassa C.J."/>
            <person name="Murat F."/>
            <person name="Staton S.E."/>
            <person name="Cottret L."/>
            <person name="Lelandais-Briere C."/>
            <person name="Owens G.L."/>
            <person name="Carrere S."/>
            <person name="Mayjonade B."/>
            <person name="Legrand L."/>
            <person name="Gill N."/>
            <person name="Kane N.C."/>
            <person name="Bowers J.E."/>
            <person name="Hubner S."/>
            <person name="Bellec A."/>
            <person name="Berard A."/>
            <person name="Berges H."/>
            <person name="Blanchet N."/>
            <person name="Boniface M.C."/>
            <person name="Brunel D."/>
            <person name="Catrice O."/>
            <person name="Chaidir N."/>
            <person name="Claudel C."/>
            <person name="Donnadieu C."/>
            <person name="Faraut T."/>
            <person name="Fievet G."/>
            <person name="Helmstetter N."/>
            <person name="King M."/>
            <person name="Knapp S.J."/>
            <person name="Lai Z."/>
            <person name="Le Paslier M.C."/>
            <person name="Lippi Y."/>
            <person name="Lorenzon L."/>
            <person name="Mandel J.R."/>
            <person name="Marage G."/>
            <person name="Marchand G."/>
            <person name="Marquand E."/>
            <person name="Bret-Mestries E."/>
            <person name="Morien E."/>
            <person name="Nambeesan S."/>
            <person name="Nguyen T."/>
            <person name="Pegot-Espagnet P."/>
            <person name="Pouilly N."/>
            <person name="Raftis F."/>
            <person name="Sallet E."/>
            <person name="Schiex T."/>
            <person name="Thomas J."/>
            <person name="Vandecasteele C."/>
            <person name="Vares D."/>
            <person name="Vear F."/>
            <person name="Vautrin S."/>
            <person name="Crespi M."/>
            <person name="Mangin B."/>
            <person name="Burke J.M."/>
            <person name="Salse J."/>
            <person name="Munos S."/>
            <person name="Vincourt P."/>
            <person name="Rieseberg L.H."/>
            <person name="Langlade N.B."/>
        </authorList>
    </citation>
    <scope>NUCLEOTIDE SEQUENCE [LARGE SCALE GENOMIC DNA]</scope>
    <source>
        <strain evidence="8">cv. SF193</strain>
        <tissue evidence="6">Leaves</tissue>
    </source>
</reference>
<dbReference type="GO" id="GO:0031213">
    <property type="term" value="C:RSF complex"/>
    <property type="evidence" value="ECO:0007669"/>
    <property type="project" value="InterPro"/>
</dbReference>
<reference evidence="6" key="3">
    <citation type="submission" date="2020-06" db="EMBL/GenBank/DDBJ databases">
        <title>Helianthus annuus Genome sequencing and assembly Release 2.</title>
        <authorList>
            <person name="Gouzy J."/>
            <person name="Langlade N."/>
            <person name="Munos S."/>
        </authorList>
    </citation>
    <scope>NUCLEOTIDE SEQUENCE</scope>
    <source>
        <tissue evidence="6">Leaves</tissue>
    </source>
</reference>
<proteinExistence type="predicted"/>
<dbReference type="Proteomes" id="UP000215914">
    <property type="component" value="Chromosome 4"/>
</dbReference>
<evidence type="ECO:0000313" key="7">
    <source>
        <dbReference type="EMBL" id="OTG27794.1"/>
    </source>
</evidence>
<dbReference type="InParanoid" id="A0A251UXF6"/>
<keyword evidence="2" id="KW-0539">Nucleus</keyword>
<dbReference type="PANTHER" id="PTHR14296">
    <property type="entry name" value="REMODELING AND SPACING FACTOR 1"/>
    <property type="match status" value="1"/>
</dbReference>
<feature type="compositionally biased region" description="Basic and acidic residues" evidence="3">
    <location>
        <begin position="14"/>
        <end position="24"/>
    </location>
</feature>
<evidence type="ECO:0000256" key="1">
    <source>
        <dbReference type="ARBA" id="ARBA00004123"/>
    </source>
</evidence>
<feature type="region of interest" description="Disordered" evidence="3">
    <location>
        <begin position="59"/>
        <end position="97"/>
    </location>
</feature>
<evidence type="ECO:0000259" key="5">
    <source>
        <dbReference type="Pfam" id="PF15612"/>
    </source>
</evidence>
<evidence type="ECO:0000313" key="6">
    <source>
        <dbReference type="EMBL" id="KAF5809377.1"/>
    </source>
</evidence>
<feature type="compositionally biased region" description="Polar residues" evidence="3">
    <location>
        <begin position="424"/>
        <end position="449"/>
    </location>
</feature>
<organism evidence="7 8">
    <name type="scientific">Helianthus annuus</name>
    <name type="common">Common sunflower</name>
    <dbReference type="NCBI Taxonomy" id="4232"/>
    <lineage>
        <taxon>Eukaryota</taxon>
        <taxon>Viridiplantae</taxon>
        <taxon>Streptophyta</taxon>
        <taxon>Embryophyta</taxon>
        <taxon>Tracheophyta</taxon>
        <taxon>Spermatophyta</taxon>
        <taxon>Magnoliopsida</taxon>
        <taxon>eudicotyledons</taxon>
        <taxon>Gunneridae</taxon>
        <taxon>Pentapetalae</taxon>
        <taxon>asterids</taxon>
        <taxon>campanulids</taxon>
        <taxon>Asterales</taxon>
        <taxon>Asteraceae</taxon>
        <taxon>Asteroideae</taxon>
        <taxon>Heliantheae alliance</taxon>
        <taxon>Heliantheae</taxon>
        <taxon>Helianthus</taxon>
    </lineage>
</organism>
<dbReference type="Pfam" id="PF15612">
    <property type="entry name" value="WHIM1"/>
    <property type="match status" value="1"/>
</dbReference>
<feature type="compositionally biased region" description="Basic and acidic residues" evidence="3">
    <location>
        <begin position="644"/>
        <end position="662"/>
    </location>
</feature>
<keyword evidence="8" id="KW-1185">Reference proteome</keyword>
<dbReference type="Pfam" id="PF02791">
    <property type="entry name" value="DDT"/>
    <property type="match status" value="1"/>
</dbReference>
<evidence type="ECO:0000313" key="8">
    <source>
        <dbReference type="Proteomes" id="UP000215914"/>
    </source>
</evidence>
<sequence length="733" mass="82740">MSGEPSISPIHCSNDIKTDNKPAENDNNGSGYVARRERPSRACTARSAARLQAAAVAEAAVAGGRKQKSKRQRFRREVEEEEEEEPPPSPPNPYSSIVTPLVRELPLSQLSRLSIRSMPELAAILNFLNVFRPLLNIEVEFSVEEFETALITPNGTLSDIHIPLLKAIPPVARALGRNTWVTVLCRKLRDWWHWVAEGELPIVASHGAEIETYNTLDPSVRVMILKALCDIRVEQEDIRSYIDDSIKNGVPLSAFRKERAGGDSHGVYFWYEDDPIIGQRLYREIRTVEVKKGKGKNVQCVPSYQWETVATNLEEFQDVSEKLSCSKNRTEASLGEKLKNDMLPEIEKVHKRKEKLLKKQQREALLLDGMIIDPLGTGRSMRGRKPVSYTFDDYDRSINEAIKTTTAKQPLPEPTVRREGLRHATSSNGTTGGPSQSFHQPVLSPSSPDALNFDETDEDHASEPLDRSNRKRQRPQRYSAHDFVETVSDNNAGMYSEDDIAGEAVYDDEYVKQRKGRRKMSSSSEEEEDEYHLEEENADEDEYEEEDDSMSESEDSDRPQRFTKLPSRTRGKKLRSVGELQPGLRRSKRATRNRIDYTRYEFSESEPELDNKPNKSNASDKSSEANDSPGFSVGSEDTDANDDNDNHNDHVADSDNHNDVMVDRSTIIEQHPKTEKEEQSEPEPPPPTKVDEPVQDDFKDGEEKRGFLDLNELAPGSGVDECSVLKDGNTDNV</sequence>
<name>A0A251UXF6_HELAN</name>